<dbReference type="EMBL" id="FQWX01000067">
    <property type="protein sequence ID" value="SHH52147.1"/>
    <property type="molecule type" value="Genomic_DNA"/>
</dbReference>
<evidence type="ECO:0000313" key="2">
    <source>
        <dbReference type="Proteomes" id="UP000243255"/>
    </source>
</evidence>
<name>A0A1M5TMZ2_9FIRM</name>
<protein>
    <submittedName>
        <fullName evidence="1">Uncharacterized protein</fullName>
    </submittedName>
</protein>
<accession>A0A1M5TMZ2</accession>
<dbReference type="Proteomes" id="UP000243255">
    <property type="component" value="Unassembled WGS sequence"/>
</dbReference>
<sequence>MKKDSAKIIDFQAYKNKKRQSEVDRSELLDLIRRIVTTK</sequence>
<dbReference type="AlphaFoldDB" id="A0A1M5TMZ2"/>
<evidence type="ECO:0000313" key="1">
    <source>
        <dbReference type="EMBL" id="SHH52147.1"/>
    </source>
</evidence>
<gene>
    <name evidence="1" type="ORF">SAMN04488530_1673</name>
</gene>
<organism evidence="1 2">
    <name type="scientific">Asaccharospora irregularis DSM 2635</name>
    <dbReference type="NCBI Taxonomy" id="1121321"/>
    <lineage>
        <taxon>Bacteria</taxon>
        <taxon>Bacillati</taxon>
        <taxon>Bacillota</taxon>
        <taxon>Clostridia</taxon>
        <taxon>Peptostreptococcales</taxon>
        <taxon>Peptostreptococcaceae</taxon>
        <taxon>Asaccharospora</taxon>
    </lineage>
</organism>
<proteinExistence type="predicted"/>
<keyword evidence="2" id="KW-1185">Reference proteome</keyword>
<reference evidence="2" key="1">
    <citation type="submission" date="2016-11" db="EMBL/GenBank/DDBJ databases">
        <authorList>
            <person name="Varghese N."/>
            <person name="Submissions S."/>
        </authorList>
    </citation>
    <scope>NUCLEOTIDE SEQUENCE [LARGE SCALE GENOMIC DNA]</scope>
    <source>
        <strain evidence="2">DSM 2635</strain>
    </source>
</reference>